<dbReference type="FunFam" id="3.40.50.1000:FF:000022">
    <property type="entry name" value="Phosphoglycolate phosphatase"/>
    <property type="match status" value="1"/>
</dbReference>
<reference evidence="7 10" key="2">
    <citation type="submission" date="2020-12" db="EMBL/GenBank/DDBJ databases">
        <title>FDA dAtabase for Regulatory Grade micrObial Sequences (FDA-ARGOS): Supporting development and validation of Infectious Disease Dx tests.</title>
        <authorList>
            <person name="Sproer C."/>
            <person name="Gronow S."/>
            <person name="Severitt S."/>
            <person name="Schroder I."/>
            <person name="Tallon L."/>
            <person name="Sadzewicz L."/>
            <person name="Zhao X."/>
            <person name="Boylan J."/>
            <person name="Ott S."/>
            <person name="Bowen H."/>
            <person name="Vavikolanu K."/>
            <person name="Mehta A."/>
            <person name="Aluvathingal J."/>
            <person name="Nadendla S."/>
            <person name="Lowell S."/>
            <person name="Myers T."/>
            <person name="Yan Y."/>
            <person name="Sichtig H."/>
        </authorList>
    </citation>
    <scope>NUCLEOTIDE SEQUENCE [LARGE SCALE GENOMIC DNA]</scope>
    <source>
        <strain evidence="7 10">FDAARGOS_872</strain>
    </source>
</reference>
<dbReference type="InterPro" id="IPR023198">
    <property type="entry name" value="PGP-like_dom2"/>
</dbReference>
<evidence type="ECO:0000313" key="7">
    <source>
        <dbReference type="EMBL" id="QPT39617.1"/>
    </source>
</evidence>
<comment type="subunit">
    <text evidence="3">Homotrimer.</text>
</comment>
<dbReference type="InterPro" id="IPR050155">
    <property type="entry name" value="HAD-like_hydrolase_sf"/>
</dbReference>
<dbReference type="RefSeq" id="WP_018573927.1">
    <property type="nucleotide sequence ID" value="NZ_CP065725.1"/>
</dbReference>
<evidence type="ECO:0000256" key="1">
    <source>
        <dbReference type="ARBA" id="ARBA00000830"/>
    </source>
</evidence>
<dbReference type="PANTHER" id="PTHR43434:SF24">
    <property type="entry name" value="HYDROLASE-RELATED"/>
    <property type="match status" value="1"/>
</dbReference>
<dbReference type="Gene3D" id="1.10.150.240">
    <property type="entry name" value="Putative phosphatase, domain 2"/>
    <property type="match status" value="1"/>
</dbReference>
<dbReference type="InterPro" id="IPR041492">
    <property type="entry name" value="HAD_2"/>
</dbReference>
<dbReference type="InterPro" id="IPR036412">
    <property type="entry name" value="HAD-like_sf"/>
</dbReference>
<gene>
    <name evidence="8" type="primary">ppaX</name>
    <name evidence="7" type="ORF">I6G29_10810</name>
    <name evidence="8" type="ORF">NCTC11997_02227</name>
</gene>
<evidence type="ECO:0000313" key="9">
    <source>
        <dbReference type="Proteomes" id="UP000254603"/>
    </source>
</evidence>
<dbReference type="NCBIfam" id="TIGR01509">
    <property type="entry name" value="HAD-SF-IA-v3"/>
    <property type="match status" value="1"/>
</dbReference>
<comment type="pathway">
    <text evidence="2">Organic acid metabolism; glycolate biosynthesis; glycolate from 2-phosphoglycolate: step 1/1.</text>
</comment>
<organism evidence="8 9">
    <name type="scientific">Oligella ureolytica</name>
    <dbReference type="NCBI Taxonomy" id="90244"/>
    <lineage>
        <taxon>Bacteria</taxon>
        <taxon>Pseudomonadati</taxon>
        <taxon>Pseudomonadota</taxon>
        <taxon>Betaproteobacteria</taxon>
        <taxon>Burkholderiales</taxon>
        <taxon>Alcaligenaceae</taxon>
        <taxon>Oligella</taxon>
    </lineage>
</organism>
<evidence type="ECO:0000256" key="2">
    <source>
        <dbReference type="ARBA" id="ARBA00004818"/>
    </source>
</evidence>
<evidence type="ECO:0000256" key="4">
    <source>
        <dbReference type="ARBA" id="ARBA00013078"/>
    </source>
</evidence>
<dbReference type="GO" id="GO:0006281">
    <property type="term" value="P:DNA repair"/>
    <property type="evidence" value="ECO:0007669"/>
    <property type="project" value="TreeGrafter"/>
</dbReference>
<dbReference type="Gene3D" id="3.40.50.1000">
    <property type="entry name" value="HAD superfamily/HAD-like"/>
    <property type="match status" value="1"/>
</dbReference>
<dbReference type="SUPFAM" id="SSF56784">
    <property type="entry name" value="HAD-like"/>
    <property type="match status" value="1"/>
</dbReference>
<dbReference type="GO" id="GO:0019253">
    <property type="term" value="P:reductive pentose-phosphate cycle"/>
    <property type="evidence" value="ECO:0007669"/>
    <property type="project" value="UniProtKB-KW"/>
</dbReference>
<dbReference type="GO" id="GO:0008967">
    <property type="term" value="F:phosphoglycolate phosphatase activity"/>
    <property type="evidence" value="ECO:0007669"/>
    <property type="project" value="UniProtKB-EC"/>
</dbReference>
<comment type="function">
    <text evidence="6">Specifically catalyzes the dephosphorylation of 2-phosphoglycolate. Is involved in the dissimilation of the intracellular 2-phosphoglycolate formed during the DNA repair of 3'-phosphoglycolate ends, a major class of DNA lesions induced by oxidative stress.</text>
</comment>
<dbReference type="STRING" id="1122619.GCA_000373745_00748"/>
<dbReference type="EMBL" id="UGSB01000001">
    <property type="protein sequence ID" value="SUA56946.1"/>
    <property type="molecule type" value="Genomic_DNA"/>
</dbReference>
<dbReference type="InterPro" id="IPR006439">
    <property type="entry name" value="HAD-SF_hydro_IA"/>
</dbReference>
<evidence type="ECO:0000313" key="8">
    <source>
        <dbReference type="EMBL" id="SUA56946.1"/>
    </source>
</evidence>
<dbReference type="SFLD" id="SFLDS00003">
    <property type="entry name" value="Haloacid_Dehalogenase"/>
    <property type="match status" value="1"/>
</dbReference>
<accession>A0A378XJ51</accession>
<evidence type="ECO:0000256" key="5">
    <source>
        <dbReference type="ARBA" id="ARBA00022567"/>
    </source>
</evidence>
<dbReference type="OrthoDB" id="9782449at2"/>
<comment type="catalytic activity">
    <reaction evidence="1">
        <text>2-phosphoglycolate + H2O = glycolate + phosphate</text>
        <dbReference type="Rhea" id="RHEA:14369"/>
        <dbReference type="ChEBI" id="CHEBI:15377"/>
        <dbReference type="ChEBI" id="CHEBI:29805"/>
        <dbReference type="ChEBI" id="CHEBI:43474"/>
        <dbReference type="ChEBI" id="CHEBI:58033"/>
        <dbReference type="EC" id="3.1.3.18"/>
    </reaction>
</comment>
<keyword evidence="5" id="KW-0113">Calvin cycle</keyword>
<evidence type="ECO:0000256" key="6">
    <source>
        <dbReference type="ARBA" id="ARBA00059247"/>
    </source>
</evidence>
<keyword evidence="10" id="KW-1185">Reference proteome</keyword>
<dbReference type="EC" id="3.1.3.18" evidence="4"/>
<dbReference type="EMBL" id="CP065725">
    <property type="protein sequence ID" value="QPT39617.1"/>
    <property type="molecule type" value="Genomic_DNA"/>
</dbReference>
<dbReference type="PANTHER" id="PTHR43434">
    <property type="entry name" value="PHOSPHOGLYCOLATE PHOSPHATASE"/>
    <property type="match status" value="1"/>
</dbReference>
<dbReference type="Proteomes" id="UP000254603">
    <property type="component" value="Unassembled WGS sequence"/>
</dbReference>
<dbReference type="AlphaFoldDB" id="A0A378XJ51"/>
<evidence type="ECO:0000313" key="10">
    <source>
        <dbReference type="Proteomes" id="UP000594903"/>
    </source>
</evidence>
<dbReference type="Proteomes" id="UP000594903">
    <property type="component" value="Chromosome"/>
</dbReference>
<dbReference type="Pfam" id="PF13419">
    <property type="entry name" value="HAD_2"/>
    <property type="match status" value="1"/>
</dbReference>
<dbReference type="InterPro" id="IPR023214">
    <property type="entry name" value="HAD_sf"/>
</dbReference>
<sequence>MKYTTVIFDWDGTVVDSTYVIVDSIKKASRELGLEEPSDRKASWVIGLSLPQALMEVVPGLTEQRMNDFIAAYRKYYFTADPDLKLFDGVLPLIKRLREQGLHTAVATGKSRFGLNQALENHGIGDLFDVTKTADQTRSKPHPLMLEEIFDELMVTPAECVMIGDTSHDIQMAQNAGCDSIAVSYGAHTLQEISKAEPSYIAHNVTELGHLLAMYSKKRAE</sequence>
<proteinExistence type="predicted"/>
<dbReference type="NCBIfam" id="TIGR01549">
    <property type="entry name" value="HAD-SF-IA-v1"/>
    <property type="match status" value="1"/>
</dbReference>
<protein>
    <recommendedName>
        <fullName evidence="4">phosphoglycolate phosphatase</fullName>
        <ecNumber evidence="4">3.1.3.18</ecNumber>
    </recommendedName>
</protein>
<keyword evidence="8" id="KW-0378">Hydrolase</keyword>
<reference evidence="8 9" key="1">
    <citation type="submission" date="2018-06" db="EMBL/GenBank/DDBJ databases">
        <authorList>
            <consortium name="Pathogen Informatics"/>
            <person name="Doyle S."/>
        </authorList>
    </citation>
    <scope>NUCLEOTIDE SEQUENCE [LARGE SCALE GENOMIC DNA]</scope>
    <source>
        <strain evidence="8 9">NCTC11997</strain>
    </source>
</reference>
<dbReference type="SFLD" id="SFLDG01129">
    <property type="entry name" value="C1.5:_HAD__Beta-PGM__Phosphata"/>
    <property type="match status" value="1"/>
</dbReference>
<dbReference type="SFLD" id="SFLDG01135">
    <property type="entry name" value="C1.5.6:_HAD__Beta-PGM__Phospha"/>
    <property type="match status" value="1"/>
</dbReference>
<name>A0A378XJ51_9BURK</name>
<evidence type="ECO:0000256" key="3">
    <source>
        <dbReference type="ARBA" id="ARBA00011233"/>
    </source>
</evidence>
<dbReference type="GO" id="GO:0005829">
    <property type="term" value="C:cytosol"/>
    <property type="evidence" value="ECO:0007669"/>
    <property type="project" value="TreeGrafter"/>
</dbReference>